<evidence type="ECO:0000256" key="4">
    <source>
        <dbReference type="SAM" id="MobiDB-lite"/>
    </source>
</evidence>
<reference evidence="6" key="1">
    <citation type="submission" date="2024-05" db="EMBL/GenBank/DDBJ databases">
        <authorList>
            <person name="Yu L."/>
        </authorList>
    </citation>
    <scope>NUCLEOTIDE SEQUENCE</scope>
    <source>
        <strain evidence="6">G08B096</strain>
    </source>
</reference>
<dbReference type="RefSeq" id="WP_350348083.1">
    <property type="nucleotide sequence ID" value="NZ_CP158374.1"/>
</dbReference>
<dbReference type="SUPFAM" id="SSF46785">
    <property type="entry name" value="Winged helix' DNA-binding domain"/>
    <property type="match status" value="1"/>
</dbReference>
<keyword evidence="1" id="KW-0805">Transcription regulation</keyword>
<organism evidence="6">
    <name type="scientific">Agromyces sp. G08B096</name>
    <dbReference type="NCBI Taxonomy" id="3156399"/>
    <lineage>
        <taxon>Bacteria</taxon>
        <taxon>Bacillati</taxon>
        <taxon>Actinomycetota</taxon>
        <taxon>Actinomycetes</taxon>
        <taxon>Micrococcales</taxon>
        <taxon>Microbacteriaceae</taxon>
        <taxon>Agromyces</taxon>
    </lineage>
</organism>
<dbReference type="InterPro" id="IPR036388">
    <property type="entry name" value="WH-like_DNA-bd_sf"/>
</dbReference>
<dbReference type="InterPro" id="IPR023187">
    <property type="entry name" value="Tscrpt_reg_MarR-type_CS"/>
</dbReference>
<evidence type="ECO:0000256" key="3">
    <source>
        <dbReference type="ARBA" id="ARBA00023163"/>
    </source>
</evidence>
<dbReference type="GO" id="GO:0003677">
    <property type="term" value="F:DNA binding"/>
    <property type="evidence" value="ECO:0007669"/>
    <property type="project" value="UniProtKB-KW"/>
</dbReference>
<dbReference type="Gene3D" id="1.10.10.10">
    <property type="entry name" value="Winged helix-like DNA-binding domain superfamily/Winged helix DNA-binding domain"/>
    <property type="match status" value="1"/>
</dbReference>
<dbReference type="Pfam" id="PF12802">
    <property type="entry name" value="MarR_2"/>
    <property type="match status" value="1"/>
</dbReference>
<dbReference type="InterPro" id="IPR000835">
    <property type="entry name" value="HTH_MarR-typ"/>
</dbReference>
<feature type="region of interest" description="Disordered" evidence="4">
    <location>
        <begin position="1"/>
        <end position="37"/>
    </location>
</feature>
<dbReference type="EMBL" id="CP158374">
    <property type="protein sequence ID" value="XBX82062.1"/>
    <property type="molecule type" value="Genomic_DNA"/>
</dbReference>
<accession>A0AAU7W8K0</accession>
<dbReference type="PROSITE" id="PS50995">
    <property type="entry name" value="HTH_MARR_2"/>
    <property type="match status" value="1"/>
</dbReference>
<keyword evidence="2" id="KW-0238">DNA-binding</keyword>
<dbReference type="InterPro" id="IPR036390">
    <property type="entry name" value="WH_DNA-bd_sf"/>
</dbReference>
<keyword evidence="3" id="KW-0804">Transcription</keyword>
<feature type="compositionally biased region" description="Pro residues" evidence="4">
    <location>
        <begin position="12"/>
        <end position="27"/>
    </location>
</feature>
<feature type="compositionally biased region" description="Low complexity" evidence="4">
    <location>
        <begin position="1"/>
        <end position="11"/>
    </location>
</feature>
<dbReference type="SMART" id="SM00347">
    <property type="entry name" value="HTH_MARR"/>
    <property type="match status" value="1"/>
</dbReference>
<evidence type="ECO:0000313" key="6">
    <source>
        <dbReference type="EMBL" id="XBX82062.1"/>
    </source>
</evidence>
<dbReference type="PANTHER" id="PTHR39515:SF2">
    <property type="entry name" value="HTH-TYPE TRANSCRIPTIONAL REGULATOR RV0880"/>
    <property type="match status" value="1"/>
</dbReference>
<evidence type="ECO:0000256" key="1">
    <source>
        <dbReference type="ARBA" id="ARBA00023015"/>
    </source>
</evidence>
<sequence>MTDLLASAAPAAPAPAPAAPPATPPAPARGRRTTLAEQSTELRLAVMRLARRLRQERAETELSGSQYSALAWTVSEGQLTPGRLAELERVTPPSMNRTVNCLVDAGHLVRTADAGDGRKVLLRATESGEAIVRETRRRRDAWLAKRFAALTPDERETLAKATMILGRLTDQ</sequence>
<dbReference type="PROSITE" id="PS01117">
    <property type="entry name" value="HTH_MARR_1"/>
    <property type="match status" value="1"/>
</dbReference>
<dbReference type="GO" id="GO:0003700">
    <property type="term" value="F:DNA-binding transcription factor activity"/>
    <property type="evidence" value="ECO:0007669"/>
    <property type="project" value="InterPro"/>
</dbReference>
<dbReference type="PRINTS" id="PR00598">
    <property type="entry name" value="HTHMARR"/>
</dbReference>
<proteinExistence type="predicted"/>
<protein>
    <submittedName>
        <fullName evidence="6">MarR family transcriptional regulator</fullName>
    </submittedName>
</protein>
<feature type="domain" description="HTH marR-type" evidence="5">
    <location>
        <begin position="39"/>
        <end position="170"/>
    </location>
</feature>
<evidence type="ECO:0000256" key="2">
    <source>
        <dbReference type="ARBA" id="ARBA00023125"/>
    </source>
</evidence>
<gene>
    <name evidence="6" type="ORF">ABIQ69_15820</name>
</gene>
<name>A0AAU7W8K0_9MICO</name>
<dbReference type="PANTHER" id="PTHR39515">
    <property type="entry name" value="CONSERVED PROTEIN"/>
    <property type="match status" value="1"/>
</dbReference>
<evidence type="ECO:0000259" key="5">
    <source>
        <dbReference type="PROSITE" id="PS50995"/>
    </source>
</evidence>
<dbReference type="AlphaFoldDB" id="A0AAU7W8K0"/>
<dbReference type="InterPro" id="IPR052526">
    <property type="entry name" value="HTH-type_Bedaq_tolerance"/>
</dbReference>